<reference evidence="1" key="2">
    <citation type="submission" date="2014-09" db="EMBL/GenBank/DDBJ databases">
        <title>Criblamydia sequanensis harbors a mega-plasmid encoding arsenite resistance.</title>
        <authorList>
            <person name="Bertelli C."/>
            <person name="Goesmann A."/>
            <person name="Greub G."/>
        </authorList>
    </citation>
    <scope>NUCLEOTIDE SEQUENCE [LARGE SCALE GENOMIC DNA]</scope>
    <source>
        <strain evidence="1">CRIB-18</strain>
    </source>
</reference>
<comment type="caution">
    <text evidence="1">The sequence shown here is derived from an EMBL/GenBank/DDBJ whole genome shotgun (WGS) entry which is preliminary data.</text>
</comment>
<organism evidence="1 2">
    <name type="scientific">Candidatus Criblamydia sequanensis CRIB-18</name>
    <dbReference type="NCBI Taxonomy" id="1437425"/>
    <lineage>
        <taxon>Bacteria</taxon>
        <taxon>Pseudomonadati</taxon>
        <taxon>Chlamydiota</taxon>
        <taxon>Chlamydiia</taxon>
        <taxon>Parachlamydiales</taxon>
        <taxon>Candidatus Criblamydiaceae</taxon>
        <taxon>Candidatus Criblamydia</taxon>
    </lineage>
</organism>
<reference evidence="1" key="1">
    <citation type="submission" date="2013-12" db="EMBL/GenBank/DDBJ databases">
        <authorList>
            <person name="Linke B."/>
        </authorList>
    </citation>
    <scope>NUCLEOTIDE SEQUENCE [LARGE SCALE GENOMIC DNA]</scope>
    <source>
        <strain evidence="1">CRIB-18</strain>
    </source>
</reference>
<dbReference type="STRING" id="1437425.CSEC_0053"/>
<dbReference type="AlphaFoldDB" id="A0A090CXR1"/>
<dbReference type="SUPFAM" id="SSF69635">
    <property type="entry name" value="Type III secretory system chaperone-like"/>
    <property type="match status" value="1"/>
</dbReference>
<protein>
    <submittedName>
        <fullName evidence="1">Type III secretion chaperone SycE</fullName>
    </submittedName>
</protein>
<name>A0A090CXR1_9BACT</name>
<dbReference type="RefSeq" id="WP_041016679.1">
    <property type="nucleotide sequence ID" value="NZ_CCEJ010000001.1"/>
</dbReference>
<dbReference type="Proteomes" id="UP000031552">
    <property type="component" value="Unassembled WGS sequence"/>
</dbReference>
<evidence type="ECO:0000313" key="1">
    <source>
        <dbReference type="EMBL" id="CDR32897.1"/>
    </source>
</evidence>
<dbReference type="GO" id="GO:0030254">
    <property type="term" value="P:protein secretion by the type III secretion system"/>
    <property type="evidence" value="ECO:0007669"/>
    <property type="project" value="InterPro"/>
</dbReference>
<gene>
    <name evidence="1" type="ORF">CSEC_0053</name>
</gene>
<evidence type="ECO:0000313" key="2">
    <source>
        <dbReference type="Proteomes" id="UP000031552"/>
    </source>
</evidence>
<dbReference type="eggNOG" id="ENOG50314MD">
    <property type="taxonomic scope" value="Bacteria"/>
</dbReference>
<dbReference type="InterPro" id="IPR010261">
    <property type="entry name" value="Tir_chaperone"/>
</dbReference>
<dbReference type="OrthoDB" id="21620at2"/>
<dbReference type="EMBL" id="CCEJ010000001">
    <property type="protein sequence ID" value="CDR32897.1"/>
    <property type="molecule type" value="Genomic_DNA"/>
</dbReference>
<dbReference type="Gene3D" id="3.30.1460.10">
    <property type="match status" value="1"/>
</dbReference>
<proteinExistence type="predicted"/>
<dbReference type="CDD" id="cd16364">
    <property type="entry name" value="T3SC_I-like"/>
    <property type="match status" value="1"/>
</dbReference>
<keyword evidence="2" id="KW-1185">Reference proteome</keyword>
<accession>A0A090CXR1</accession>
<dbReference type="Pfam" id="PF05932">
    <property type="entry name" value="CesT"/>
    <property type="match status" value="1"/>
</dbReference>
<sequence length="138" mass="15837">MKLGDVLFEYGKKYGETLSKNDLGITTLRVNDEFIISFEESLDQRFIFIYSIVQVIPKGKEGEDLLVSALEGNLFGNETGKATFGYDPHTKSLVLFLRLENETFNLKTLESEIEGFIAYLAYWKAKIIELRRKEPSLK</sequence>